<sequence>MTTLITRKPKYDTKALDGATFHTLEIMQAIRVGEEAEAWYYTKLSSATKMVASEMLKYGYQPNNGLGPKGTNGLGYEPSLGRDRRGSSDTIFVLEQALIPDQAGIYDIIDGIGDLFVAMVGEEEEININKLTIRNFKPQEIL</sequence>
<dbReference type="Proteomes" id="UP000824120">
    <property type="component" value="Chromosome 7"/>
</dbReference>
<organism evidence="1 2">
    <name type="scientific">Solanum commersonii</name>
    <name type="common">Commerson's wild potato</name>
    <name type="synonym">Commerson's nightshade</name>
    <dbReference type="NCBI Taxonomy" id="4109"/>
    <lineage>
        <taxon>Eukaryota</taxon>
        <taxon>Viridiplantae</taxon>
        <taxon>Streptophyta</taxon>
        <taxon>Embryophyta</taxon>
        <taxon>Tracheophyta</taxon>
        <taxon>Spermatophyta</taxon>
        <taxon>Magnoliopsida</taxon>
        <taxon>eudicotyledons</taxon>
        <taxon>Gunneridae</taxon>
        <taxon>Pentapetalae</taxon>
        <taxon>asterids</taxon>
        <taxon>lamiids</taxon>
        <taxon>Solanales</taxon>
        <taxon>Solanaceae</taxon>
        <taxon>Solanoideae</taxon>
        <taxon>Solaneae</taxon>
        <taxon>Solanum</taxon>
    </lineage>
</organism>
<gene>
    <name evidence="1" type="ORF">H5410_035954</name>
</gene>
<evidence type="ECO:0000313" key="1">
    <source>
        <dbReference type="EMBL" id="KAG5594722.1"/>
    </source>
</evidence>
<proteinExistence type="predicted"/>
<accession>A0A9J5Y417</accession>
<evidence type="ECO:0000313" key="2">
    <source>
        <dbReference type="Proteomes" id="UP000824120"/>
    </source>
</evidence>
<keyword evidence="2" id="KW-1185">Reference proteome</keyword>
<dbReference type="EMBL" id="JACXVP010000007">
    <property type="protein sequence ID" value="KAG5594722.1"/>
    <property type="molecule type" value="Genomic_DNA"/>
</dbReference>
<name>A0A9J5Y417_SOLCO</name>
<reference evidence="1 2" key="1">
    <citation type="submission" date="2020-09" db="EMBL/GenBank/DDBJ databases">
        <title>De no assembly of potato wild relative species, Solanum commersonii.</title>
        <authorList>
            <person name="Cho K."/>
        </authorList>
    </citation>
    <scope>NUCLEOTIDE SEQUENCE [LARGE SCALE GENOMIC DNA]</scope>
    <source>
        <strain evidence="1">LZ3.2</strain>
        <tissue evidence="1">Leaf</tissue>
    </source>
</reference>
<dbReference type="OrthoDB" id="4822at2759"/>
<comment type="caution">
    <text evidence="1">The sequence shown here is derived from an EMBL/GenBank/DDBJ whole genome shotgun (WGS) entry which is preliminary data.</text>
</comment>
<protein>
    <recommendedName>
        <fullName evidence="3">G-patch domain-containing protein</fullName>
    </recommendedName>
</protein>
<evidence type="ECO:0008006" key="3">
    <source>
        <dbReference type="Google" id="ProtNLM"/>
    </source>
</evidence>
<dbReference type="AlphaFoldDB" id="A0A9J5Y417"/>